<protein>
    <recommendedName>
        <fullName evidence="2">NAD(P)-binding domain-containing protein</fullName>
    </recommendedName>
</protein>
<feature type="domain" description="NAD(P)-binding" evidence="2">
    <location>
        <begin position="122"/>
        <end position="289"/>
    </location>
</feature>
<evidence type="ECO:0000313" key="4">
    <source>
        <dbReference type="EnsemblPlants" id="Pp3c11_2100V3.1"/>
    </source>
</evidence>
<evidence type="ECO:0000256" key="1">
    <source>
        <dbReference type="SAM" id="MobiDB-lite"/>
    </source>
</evidence>
<dbReference type="InterPro" id="IPR036291">
    <property type="entry name" value="NAD(P)-bd_dom_sf"/>
</dbReference>
<reference evidence="3 5" key="2">
    <citation type="journal article" date="2018" name="Plant J.">
        <title>The Physcomitrella patens chromosome-scale assembly reveals moss genome structure and evolution.</title>
        <authorList>
            <person name="Lang D."/>
            <person name="Ullrich K.K."/>
            <person name="Murat F."/>
            <person name="Fuchs J."/>
            <person name="Jenkins J."/>
            <person name="Haas F.B."/>
            <person name="Piednoel M."/>
            <person name="Gundlach H."/>
            <person name="Van Bel M."/>
            <person name="Meyberg R."/>
            <person name="Vives C."/>
            <person name="Morata J."/>
            <person name="Symeonidi A."/>
            <person name="Hiss M."/>
            <person name="Muchero W."/>
            <person name="Kamisugi Y."/>
            <person name="Saleh O."/>
            <person name="Blanc G."/>
            <person name="Decker E.L."/>
            <person name="van Gessel N."/>
            <person name="Grimwood J."/>
            <person name="Hayes R.D."/>
            <person name="Graham S.W."/>
            <person name="Gunter L.E."/>
            <person name="McDaniel S.F."/>
            <person name="Hoernstein S.N.W."/>
            <person name="Larsson A."/>
            <person name="Li F.W."/>
            <person name="Perroud P.F."/>
            <person name="Phillips J."/>
            <person name="Ranjan P."/>
            <person name="Rokshar D.S."/>
            <person name="Rothfels C.J."/>
            <person name="Schneider L."/>
            <person name="Shu S."/>
            <person name="Stevenson D.W."/>
            <person name="Thummler F."/>
            <person name="Tillich M."/>
            <person name="Villarreal Aguilar J.C."/>
            <person name="Widiez T."/>
            <person name="Wong G.K."/>
            <person name="Wymore A."/>
            <person name="Zhang Y."/>
            <person name="Zimmer A.D."/>
            <person name="Quatrano R.S."/>
            <person name="Mayer K.F.X."/>
            <person name="Goodstein D."/>
            <person name="Casacuberta J.M."/>
            <person name="Vandepoele K."/>
            <person name="Reski R."/>
            <person name="Cuming A.C."/>
            <person name="Tuskan G.A."/>
            <person name="Maumus F."/>
            <person name="Salse J."/>
            <person name="Schmutz J."/>
            <person name="Rensing S.A."/>
        </authorList>
    </citation>
    <scope>NUCLEOTIDE SEQUENCE [LARGE SCALE GENOMIC DNA]</scope>
    <source>
        <strain evidence="4 5">cv. Gransden 2004</strain>
    </source>
</reference>
<dbReference type="Gramene" id="Pp3c11_2100V3.1">
    <property type="protein sequence ID" value="Pp3c11_2100V3.1"/>
    <property type="gene ID" value="Pp3c11_2100"/>
</dbReference>
<dbReference type="RefSeq" id="XP_024387977.1">
    <property type="nucleotide sequence ID" value="XM_024532209.2"/>
</dbReference>
<dbReference type="PaxDb" id="3218-PP1S39_247V6.1"/>
<dbReference type="STRING" id="3218.A0A2K1JT45"/>
<keyword evidence="5" id="KW-1185">Reference proteome</keyword>
<dbReference type="AlphaFoldDB" id="A0A2K1JT45"/>
<dbReference type="InterPro" id="IPR016040">
    <property type="entry name" value="NAD(P)-bd_dom"/>
</dbReference>
<dbReference type="PANTHER" id="PTHR47869:SF2">
    <property type="entry name" value="OS03G0410700 PROTEIN"/>
    <property type="match status" value="1"/>
</dbReference>
<feature type="compositionally biased region" description="Acidic residues" evidence="1">
    <location>
        <begin position="97"/>
        <end position="111"/>
    </location>
</feature>
<evidence type="ECO:0000313" key="3">
    <source>
        <dbReference type="EMBL" id="PNR44705.1"/>
    </source>
</evidence>
<reference evidence="4" key="3">
    <citation type="submission" date="2020-12" db="UniProtKB">
        <authorList>
            <consortium name="EnsemblPlants"/>
        </authorList>
    </citation>
    <scope>IDENTIFICATION</scope>
</reference>
<dbReference type="Gene3D" id="3.40.50.720">
    <property type="entry name" value="NAD(P)-binding Rossmann-like Domain"/>
    <property type="match status" value="1"/>
</dbReference>
<proteinExistence type="predicted"/>
<dbReference type="Pfam" id="PF13460">
    <property type="entry name" value="NAD_binding_10"/>
    <property type="match status" value="1"/>
</dbReference>
<dbReference type="SUPFAM" id="SSF51735">
    <property type="entry name" value="NAD(P)-binding Rossmann-fold domains"/>
    <property type="match status" value="1"/>
</dbReference>
<dbReference type="OMA" id="NEIGQMI"/>
<dbReference type="EnsemblPlants" id="Pp3c11_2100V3.1">
    <property type="protein sequence ID" value="Pp3c11_2100V3.1"/>
    <property type="gene ID" value="Pp3c11_2100"/>
</dbReference>
<dbReference type="Proteomes" id="UP000006727">
    <property type="component" value="Chromosome 11"/>
</dbReference>
<organism evidence="3">
    <name type="scientific">Physcomitrium patens</name>
    <name type="common">Spreading-leaved earth moss</name>
    <name type="synonym">Physcomitrella patens</name>
    <dbReference type="NCBI Taxonomy" id="3218"/>
    <lineage>
        <taxon>Eukaryota</taxon>
        <taxon>Viridiplantae</taxon>
        <taxon>Streptophyta</taxon>
        <taxon>Embryophyta</taxon>
        <taxon>Bryophyta</taxon>
        <taxon>Bryophytina</taxon>
        <taxon>Bryopsida</taxon>
        <taxon>Funariidae</taxon>
        <taxon>Funariales</taxon>
        <taxon>Funariaceae</taxon>
        <taxon>Physcomitrium</taxon>
    </lineage>
</organism>
<dbReference type="OrthoDB" id="2019800at2759"/>
<dbReference type="PANTHER" id="PTHR47869">
    <property type="entry name" value="OS03G0410700 PROTEIN"/>
    <property type="match status" value="1"/>
</dbReference>
<dbReference type="Gramene" id="Pp3c11_2100V3.2">
    <property type="protein sequence ID" value="Pp3c11_2100V3.2"/>
    <property type="gene ID" value="Pp3c11_2100"/>
</dbReference>
<accession>A0A2K1JT45</accession>
<sequence>MAALILSNSVISPTSSLNALTRTTLPQRLTPCPPCCLVPSGTTRSLPRVRAAKKGDEEKPSFSLGDQLLDYIEGGPKLRKWYGAPDQLPRDGGEGPSNEDEEEPVEEEEEGPRDAVLVTDADSETGQLLVLQLILKRIRVRALVRDAKAATAAFGPYVEPVVGDVTDATSLKKALRGVRAVVIPTKVGAVADSTVLKGVEHIVFMSQLAAYRNEGGLAALFKGGARRQAELDEAAVASTGIPYTIVRPGALRDEPGGQQGFQFAQDEPITGTITREDAATICVRALSKPPQQALIFEVSNKKEKSGDWKSIFSELKETSSSYT</sequence>
<reference evidence="3 5" key="1">
    <citation type="journal article" date="2008" name="Science">
        <title>The Physcomitrella genome reveals evolutionary insights into the conquest of land by plants.</title>
        <authorList>
            <person name="Rensing S."/>
            <person name="Lang D."/>
            <person name="Zimmer A."/>
            <person name="Terry A."/>
            <person name="Salamov A."/>
            <person name="Shapiro H."/>
            <person name="Nishiyama T."/>
            <person name="Perroud P.-F."/>
            <person name="Lindquist E."/>
            <person name="Kamisugi Y."/>
            <person name="Tanahashi T."/>
            <person name="Sakakibara K."/>
            <person name="Fujita T."/>
            <person name="Oishi K."/>
            <person name="Shin-I T."/>
            <person name="Kuroki Y."/>
            <person name="Toyoda A."/>
            <person name="Suzuki Y."/>
            <person name="Hashimoto A."/>
            <person name="Yamaguchi K."/>
            <person name="Sugano A."/>
            <person name="Kohara Y."/>
            <person name="Fujiyama A."/>
            <person name="Anterola A."/>
            <person name="Aoki S."/>
            <person name="Ashton N."/>
            <person name="Barbazuk W.B."/>
            <person name="Barker E."/>
            <person name="Bennetzen J."/>
            <person name="Bezanilla M."/>
            <person name="Blankenship R."/>
            <person name="Cho S.H."/>
            <person name="Dutcher S."/>
            <person name="Estelle M."/>
            <person name="Fawcett J.A."/>
            <person name="Gundlach H."/>
            <person name="Hanada K."/>
            <person name="Heyl A."/>
            <person name="Hicks K.A."/>
            <person name="Hugh J."/>
            <person name="Lohr M."/>
            <person name="Mayer K."/>
            <person name="Melkozernov A."/>
            <person name="Murata T."/>
            <person name="Nelson D."/>
            <person name="Pils B."/>
            <person name="Prigge M."/>
            <person name="Reiss B."/>
            <person name="Renner T."/>
            <person name="Rombauts S."/>
            <person name="Rushton P."/>
            <person name="Sanderfoot A."/>
            <person name="Schween G."/>
            <person name="Shiu S.-H."/>
            <person name="Stueber K."/>
            <person name="Theodoulou F.L."/>
            <person name="Tu H."/>
            <person name="Van de Peer Y."/>
            <person name="Verrier P.J."/>
            <person name="Waters E."/>
            <person name="Wood A."/>
            <person name="Yang L."/>
            <person name="Cove D."/>
            <person name="Cuming A."/>
            <person name="Hasebe M."/>
            <person name="Lucas S."/>
            <person name="Mishler D.B."/>
            <person name="Reski R."/>
            <person name="Grigoriev I."/>
            <person name="Quatrano R.S."/>
            <person name="Boore J.L."/>
        </authorList>
    </citation>
    <scope>NUCLEOTIDE SEQUENCE [LARGE SCALE GENOMIC DNA]</scope>
    <source>
        <strain evidence="4 5">cv. Gransden 2004</strain>
    </source>
</reference>
<feature type="region of interest" description="Disordered" evidence="1">
    <location>
        <begin position="82"/>
        <end position="113"/>
    </location>
</feature>
<gene>
    <name evidence="4" type="primary">LOC112288224</name>
    <name evidence="3" type="ORF">PHYPA_014475</name>
</gene>
<dbReference type="EMBL" id="ABEU02000011">
    <property type="protein sequence ID" value="PNR44705.1"/>
    <property type="molecule type" value="Genomic_DNA"/>
</dbReference>
<dbReference type="GeneID" id="112288224"/>
<evidence type="ECO:0000259" key="2">
    <source>
        <dbReference type="Pfam" id="PF13460"/>
    </source>
</evidence>
<name>A0A2K1JT45_PHYPA</name>
<dbReference type="EnsemblPlants" id="Pp3c11_2100V3.2">
    <property type="protein sequence ID" value="Pp3c11_2100V3.2"/>
    <property type="gene ID" value="Pp3c11_2100"/>
</dbReference>
<evidence type="ECO:0000313" key="5">
    <source>
        <dbReference type="Proteomes" id="UP000006727"/>
    </source>
</evidence>